<dbReference type="InterPro" id="IPR011992">
    <property type="entry name" value="EF-hand-dom_pair"/>
</dbReference>
<dbReference type="Proteomes" id="UP000075714">
    <property type="component" value="Unassembled WGS sequence"/>
</dbReference>
<dbReference type="EMBL" id="LSYV01000120">
    <property type="protein sequence ID" value="KXZ42762.1"/>
    <property type="molecule type" value="Genomic_DNA"/>
</dbReference>
<dbReference type="OrthoDB" id="548799at2759"/>
<feature type="compositionally biased region" description="Low complexity" evidence="4">
    <location>
        <begin position="896"/>
        <end position="909"/>
    </location>
</feature>
<evidence type="ECO:0000313" key="7">
    <source>
        <dbReference type="Proteomes" id="UP000075714"/>
    </source>
</evidence>
<feature type="compositionally biased region" description="Low complexity" evidence="4">
    <location>
        <begin position="22"/>
        <end position="35"/>
    </location>
</feature>
<name>A0A150FYS7_GONPE</name>
<dbReference type="PROSITE" id="PS00018">
    <property type="entry name" value="EF_HAND_1"/>
    <property type="match status" value="1"/>
</dbReference>
<feature type="region of interest" description="Disordered" evidence="4">
    <location>
        <begin position="851"/>
        <end position="961"/>
    </location>
</feature>
<dbReference type="Gene3D" id="1.10.238.10">
    <property type="entry name" value="EF-hand"/>
    <property type="match status" value="3"/>
</dbReference>
<feature type="region of interest" description="Disordered" evidence="4">
    <location>
        <begin position="311"/>
        <end position="361"/>
    </location>
</feature>
<evidence type="ECO:0000259" key="5">
    <source>
        <dbReference type="PROSITE" id="PS50222"/>
    </source>
</evidence>
<comment type="similarity">
    <text evidence="1">Belongs to the TPPP family.</text>
</comment>
<dbReference type="SUPFAM" id="SSF47473">
    <property type="entry name" value="EF-hand"/>
    <property type="match status" value="4"/>
</dbReference>
<gene>
    <name evidence="6" type="ORF">GPECTOR_120g429</name>
</gene>
<dbReference type="PROSITE" id="PS50222">
    <property type="entry name" value="EF_HAND_2"/>
    <property type="match status" value="1"/>
</dbReference>
<dbReference type="PANTHER" id="PTHR12932:SF9">
    <property type="entry name" value="TUBULIN POLYMERIZATION-PROMOTING PROTEIN HOMOLOG"/>
    <property type="match status" value="1"/>
</dbReference>
<dbReference type="InterPro" id="IPR002048">
    <property type="entry name" value="EF_hand_dom"/>
</dbReference>
<feature type="compositionally biased region" description="Basic and acidic residues" evidence="4">
    <location>
        <begin position="934"/>
        <end position="947"/>
    </location>
</feature>
<dbReference type="InterPro" id="IPR008907">
    <property type="entry name" value="TPP/p25"/>
</dbReference>
<dbReference type="GO" id="GO:0005509">
    <property type="term" value="F:calcium ion binding"/>
    <property type="evidence" value="ECO:0007669"/>
    <property type="project" value="InterPro"/>
</dbReference>
<evidence type="ECO:0000313" key="6">
    <source>
        <dbReference type="EMBL" id="KXZ42762.1"/>
    </source>
</evidence>
<feature type="compositionally biased region" description="Low complexity" evidence="4">
    <location>
        <begin position="161"/>
        <end position="205"/>
    </location>
</feature>
<reference evidence="7" key="1">
    <citation type="journal article" date="2016" name="Nat. Commun.">
        <title>The Gonium pectorale genome demonstrates co-option of cell cycle regulation during the evolution of multicellularity.</title>
        <authorList>
            <person name="Hanschen E.R."/>
            <person name="Marriage T.N."/>
            <person name="Ferris P.J."/>
            <person name="Hamaji T."/>
            <person name="Toyoda A."/>
            <person name="Fujiyama A."/>
            <person name="Neme R."/>
            <person name="Noguchi H."/>
            <person name="Minakuchi Y."/>
            <person name="Suzuki M."/>
            <person name="Kawai-Toyooka H."/>
            <person name="Smith D.R."/>
            <person name="Sparks H."/>
            <person name="Anderson J."/>
            <person name="Bakaric R."/>
            <person name="Luria V."/>
            <person name="Karger A."/>
            <person name="Kirschner M.W."/>
            <person name="Durand P.M."/>
            <person name="Michod R.E."/>
            <person name="Nozaki H."/>
            <person name="Olson B.J."/>
        </authorList>
    </citation>
    <scope>NUCLEOTIDE SEQUENCE [LARGE SCALE GENOMIC DNA]</scope>
    <source>
        <strain evidence="7">NIES-2863</strain>
    </source>
</reference>
<organism evidence="6 7">
    <name type="scientific">Gonium pectorale</name>
    <name type="common">Green alga</name>
    <dbReference type="NCBI Taxonomy" id="33097"/>
    <lineage>
        <taxon>Eukaryota</taxon>
        <taxon>Viridiplantae</taxon>
        <taxon>Chlorophyta</taxon>
        <taxon>core chlorophytes</taxon>
        <taxon>Chlorophyceae</taxon>
        <taxon>CS clade</taxon>
        <taxon>Chlamydomonadales</taxon>
        <taxon>Volvocaceae</taxon>
        <taxon>Gonium</taxon>
    </lineage>
</organism>
<dbReference type="InterPro" id="IPR018247">
    <property type="entry name" value="EF_Hand_1_Ca_BS"/>
</dbReference>
<feature type="domain" description="EF-hand" evidence="5">
    <location>
        <begin position="379"/>
        <end position="407"/>
    </location>
</feature>
<sequence length="1181" mass="124311">MSADWEAELAGELGDDSGDLGAAAPQRAPAPATRAFGKGPSRVVSKAPSIAPTDGNSGSLFSGGLSGGLSGDIPQPSREASARNAAAPKPAAPAAPLPSASANASNDLEPSAESSGLFGPSRSGSRAPSVLGEAPPAPAGARPRPGSSHRASPHGSDLGLGPPATAAPAPVPAAVGPGSAAAPSPRSSARSSPPASRGRAASVPPDESGDSYSDLLGPPSAEPSGASLRGRAAAAAAAAQAPSPSGSVRLPPSAVQPSASPSAIFKRPAPGGPTPSVSRPASVASGGGAGYDPYDPYGSAGGYSAASISGRSGGGGGLPPPEVTDSPHASRHGPLGGGVPSGRRNATAALSGLGVGSGGDAGERARRLEIKCEIPTPFDLFRLYDGDENGCLTHDEFVALLRDLDSHPDHYDPRCDPEHRLEGLMRRRKKLEALLASRQDGLLGSEIRFEEAEAALAAGSSGVQQAEAALAEARRAEAAAEEQLRKLALTPADREERDKWRAAMDEEYRKTDAINRQFMRMGQAPAVPSLSDPSAPIPPHEYMELMARKGGHPPHFLPHQDPERRLQELRASRKQLEDGLSAQRNSLIAAQRKKADSSGRVAELAGELRDRQAELERVVAAMAAEEAAKRALGLTAEQRAERDRWRKWVEEEFRRADLGGNDILSIDEFYLYYYSKLCFRFPVQRNGVNPGAMLFNVFVKYCSLGRGAMGGRNEDMLSHQFTKLCRDAELINGTSVTKAALGIIYHRARAADESLETYKPKAGVAATARMYYPQFLFALNRVAEKRRSGFQEVVARVLARVETLPEPSFSDFVLLSAHDLEPGAEVPEYLTRPRPLPDNSKQLRAAADSALMKKMKDESQDVLHLSTGPDRAKSAARQPKPWETGRNPDASGGGAAPPASASNDVAADTAPPPPAPARRGTYGELAKPTISPDTLREKKWEQPEPRALRASRAVAAEKGMSSADDPETMFLVRGLDPDALMVGLKRVFEGYAAAGGGADRGALDKPRWSAVLRTAGLVAESGPLPQRRVDAIYGQVLPPSSRALNFLQFIEALRHVSVAHRLALNEVMERLVAVGPPAQTDPLLAALKRVYSAHATAGRMVERAALDRPRWAACLRQAGLLHEGGPLSGSRADDVFSRCVPHGSSSLGFLQFLEALRQVAALHRTGLDEVMQRLVAAGGPQ</sequence>
<keyword evidence="2" id="KW-0106">Calcium</keyword>
<comment type="caution">
    <text evidence="6">The sequence shown here is derived from an EMBL/GenBank/DDBJ whole genome shotgun (WGS) entry which is preliminary data.</text>
</comment>
<keyword evidence="7" id="KW-1185">Reference proteome</keyword>
<evidence type="ECO:0000256" key="2">
    <source>
        <dbReference type="ARBA" id="ARBA00022837"/>
    </source>
</evidence>
<evidence type="ECO:0000256" key="4">
    <source>
        <dbReference type="SAM" id="MobiDB-lite"/>
    </source>
</evidence>
<dbReference type="GO" id="GO:0015631">
    <property type="term" value="F:tubulin binding"/>
    <property type="evidence" value="ECO:0007669"/>
    <property type="project" value="InterPro"/>
</dbReference>
<dbReference type="GO" id="GO:0032273">
    <property type="term" value="P:positive regulation of protein polymerization"/>
    <property type="evidence" value="ECO:0007669"/>
    <property type="project" value="TreeGrafter"/>
</dbReference>
<dbReference type="GO" id="GO:0001578">
    <property type="term" value="P:microtubule bundle formation"/>
    <property type="evidence" value="ECO:0007669"/>
    <property type="project" value="TreeGrafter"/>
</dbReference>
<dbReference type="GO" id="GO:0046785">
    <property type="term" value="P:microtubule polymerization"/>
    <property type="evidence" value="ECO:0007669"/>
    <property type="project" value="InterPro"/>
</dbReference>
<proteinExistence type="inferred from homology"/>
<dbReference type="AlphaFoldDB" id="A0A150FYS7"/>
<feature type="compositionally biased region" description="Acidic residues" evidence="4">
    <location>
        <begin position="1"/>
        <end position="18"/>
    </location>
</feature>
<keyword evidence="3" id="KW-0175">Coiled coil</keyword>
<feature type="compositionally biased region" description="Low complexity" evidence="4">
    <location>
        <begin position="223"/>
        <end position="263"/>
    </location>
</feature>
<accession>A0A150FYS7</accession>
<feature type="compositionally biased region" description="Low complexity" evidence="4">
    <location>
        <begin position="76"/>
        <end position="89"/>
    </location>
</feature>
<dbReference type="PANTHER" id="PTHR12932">
    <property type="entry name" value="P25 ALPHA-RELATED"/>
    <property type="match status" value="1"/>
</dbReference>
<feature type="coiled-coil region" evidence="3">
    <location>
        <begin position="463"/>
        <end position="490"/>
    </location>
</feature>
<evidence type="ECO:0000256" key="1">
    <source>
        <dbReference type="ARBA" id="ARBA00010994"/>
    </source>
</evidence>
<evidence type="ECO:0000256" key="3">
    <source>
        <dbReference type="SAM" id="Coils"/>
    </source>
</evidence>
<dbReference type="GO" id="GO:0005874">
    <property type="term" value="C:microtubule"/>
    <property type="evidence" value="ECO:0007669"/>
    <property type="project" value="TreeGrafter"/>
</dbReference>
<protein>
    <recommendedName>
        <fullName evidence="5">EF-hand domain-containing protein</fullName>
    </recommendedName>
</protein>
<dbReference type="STRING" id="33097.A0A150FYS7"/>
<feature type="region of interest" description="Disordered" evidence="4">
    <location>
        <begin position="1"/>
        <end position="296"/>
    </location>
</feature>